<dbReference type="Proteomes" id="UP000291269">
    <property type="component" value="Unassembled WGS sequence"/>
</dbReference>
<gene>
    <name evidence="3" type="ORF">ESZ91_02005</name>
</gene>
<keyword evidence="1" id="KW-0472">Membrane</keyword>
<feature type="transmembrane region" description="Helical" evidence="1">
    <location>
        <begin position="340"/>
        <end position="367"/>
    </location>
</feature>
<dbReference type="Pfam" id="PF01757">
    <property type="entry name" value="Acyl_transf_3"/>
    <property type="match status" value="1"/>
</dbReference>
<dbReference type="EMBL" id="SDOZ01000002">
    <property type="protein sequence ID" value="RXZ61180.1"/>
    <property type="molecule type" value="Genomic_DNA"/>
</dbReference>
<feature type="transmembrane region" description="Helical" evidence="1">
    <location>
        <begin position="32"/>
        <end position="51"/>
    </location>
</feature>
<sequence>MCESIVEKNSEINVNSDTAHSEKPKRNAAIEICRIVCIVMVVFNHTFNQFYHAPGTAGIFARYVNLLNVCAVGTFFIITGFYLFQGHFNYKQRLKKLLFEILLPALCVLIVLLTYKTVRGCVQGKGAFFDSLRTEFFALGKNLLSWKFSGEYGYLWFILAYTEMIVFYPVYYLLCKDEKISNAARRLLMVFCFMRILLEDFTRIAHLDFPIRTFSLIGAYQLFLLLGFELKLLYDKGKLSKRFCLKSGLVLYFFGVILAALYILLEKHVFHGFTENWYHLNCHTSILSAAGLFLVFLGIEVKGSRFVYLLGRSVFYVYLVQTPIHIILKDLQLNANLFPHIGLLSFIVIALLCILVSFAIGTAIVAVRRIAKS</sequence>
<evidence type="ECO:0000256" key="1">
    <source>
        <dbReference type="SAM" id="Phobius"/>
    </source>
</evidence>
<feature type="transmembrane region" description="Helical" evidence="1">
    <location>
        <begin position="277"/>
        <end position="299"/>
    </location>
</feature>
<keyword evidence="1" id="KW-1133">Transmembrane helix</keyword>
<keyword evidence="4" id="KW-1185">Reference proteome</keyword>
<evidence type="ECO:0000313" key="4">
    <source>
        <dbReference type="Proteomes" id="UP000291269"/>
    </source>
</evidence>
<dbReference type="AlphaFoldDB" id="A0A4Q2KBB5"/>
<keyword evidence="3" id="KW-0808">Transferase</keyword>
<keyword evidence="1" id="KW-0812">Transmembrane</keyword>
<name>A0A4Q2KBB5_9FIRM</name>
<dbReference type="InterPro" id="IPR002656">
    <property type="entry name" value="Acyl_transf_3_dom"/>
</dbReference>
<feature type="transmembrane region" description="Helical" evidence="1">
    <location>
        <begin position="249"/>
        <end position="265"/>
    </location>
</feature>
<organism evidence="3 4">
    <name type="scientific">Candidatus Borkfalkia ceftriaxoniphila</name>
    <dbReference type="NCBI Taxonomy" id="2508949"/>
    <lineage>
        <taxon>Bacteria</taxon>
        <taxon>Bacillati</taxon>
        <taxon>Bacillota</taxon>
        <taxon>Clostridia</taxon>
        <taxon>Christensenellales</taxon>
        <taxon>Christensenellaceae</taxon>
        <taxon>Candidatus Borkfalkia</taxon>
    </lineage>
</organism>
<reference evidence="3 4" key="1">
    <citation type="journal article" date="2019" name="Gut">
        <title>Antibiotics-induced monodominance of a novel gut bacterial order.</title>
        <authorList>
            <person name="Hildebrand F."/>
            <person name="Moitinho-Silva L."/>
            <person name="Blasche S."/>
            <person name="Jahn M.T."/>
            <person name="Gossmann T.I."/>
            <person name="Heuerta-Cepas J."/>
            <person name="Hercog R."/>
            <person name="Luetge M."/>
            <person name="Bahram M."/>
            <person name="Pryszlak A."/>
            <person name="Alves R.J."/>
            <person name="Waszak S.M."/>
            <person name="Zhu A."/>
            <person name="Ye L."/>
            <person name="Costea P.I."/>
            <person name="Aalvink S."/>
            <person name="Belzer C."/>
            <person name="Forslund S.K."/>
            <person name="Sunagawa S."/>
            <person name="Hentschel U."/>
            <person name="Merten C."/>
            <person name="Patil K.R."/>
            <person name="Benes V."/>
            <person name="Bork P."/>
        </authorList>
    </citation>
    <scope>NUCLEOTIDE SEQUENCE [LARGE SCALE GENOMIC DNA]</scope>
    <source>
        <strain evidence="3 4">HDS1380</strain>
    </source>
</reference>
<evidence type="ECO:0000259" key="2">
    <source>
        <dbReference type="Pfam" id="PF01757"/>
    </source>
</evidence>
<feature type="domain" description="Acyltransferase 3" evidence="2">
    <location>
        <begin position="27"/>
        <end position="359"/>
    </location>
</feature>
<feature type="transmembrane region" description="Helical" evidence="1">
    <location>
        <begin position="306"/>
        <end position="328"/>
    </location>
</feature>
<feature type="transmembrane region" description="Helical" evidence="1">
    <location>
        <begin position="63"/>
        <end position="85"/>
    </location>
</feature>
<feature type="transmembrane region" description="Helical" evidence="1">
    <location>
        <begin position="97"/>
        <end position="115"/>
    </location>
</feature>
<feature type="transmembrane region" description="Helical" evidence="1">
    <location>
        <begin position="211"/>
        <end position="228"/>
    </location>
</feature>
<protein>
    <submittedName>
        <fullName evidence="3">Acyltransferase</fullName>
    </submittedName>
</protein>
<keyword evidence="3" id="KW-0012">Acyltransferase</keyword>
<proteinExistence type="predicted"/>
<comment type="caution">
    <text evidence="3">The sequence shown here is derived from an EMBL/GenBank/DDBJ whole genome shotgun (WGS) entry which is preliminary data.</text>
</comment>
<dbReference type="GO" id="GO:0016747">
    <property type="term" value="F:acyltransferase activity, transferring groups other than amino-acyl groups"/>
    <property type="evidence" value="ECO:0007669"/>
    <property type="project" value="InterPro"/>
</dbReference>
<accession>A0A4Q2KBB5</accession>
<feature type="transmembrane region" description="Helical" evidence="1">
    <location>
        <begin position="154"/>
        <end position="175"/>
    </location>
</feature>
<evidence type="ECO:0000313" key="3">
    <source>
        <dbReference type="EMBL" id="RXZ61180.1"/>
    </source>
</evidence>
<dbReference type="RefSeq" id="WP_129223609.1">
    <property type="nucleotide sequence ID" value="NZ_SDOZ01000002.1"/>
</dbReference>
<feature type="transmembrane region" description="Helical" evidence="1">
    <location>
        <begin position="187"/>
        <end position="205"/>
    </location>
</feature>